<feature type="transmembrane region" description="Helical" evidence="1">
    <location>
        <begin position="44"/>
        <end position="63"/>
    </location>
</feature>
<dbReference type="AlphaFoldDB" id="A0A7W9E4N6"/>
<evidence type="ECO:0000313" key="2">
    <source>
        <dbReference type="EMBL" id="MBB5641125.1"/>
    </source>
</evidence>
<dbReference type="OrthoDB" id="5114831at2"/>
<keyword evidence="1" id="KW-0472">Membrane</keyword>
<feature type="transmembrane region" description="Helical" evidence="1">
    <location>
        <begin position="184"/>
        <end position="202"/>
    </location>
</feature>
<evidence type="ECO:0000313" key="3">
    <source>
        <dbReference type="Proteomes" id="UP000561726"/>
    </source>
</evidence>
<accession>A0A7W9E4N6</accession>
<evidence type="ECO:0008006" key="4">
    <source>
        <dbReference type="Google" id="ProtNLM"/>
    </source>
</evidence>
<keyword evidence="1" id="KW-1133">Transmembrane helix</keyword>
<keyword evidence="1" id="KW-0812">Transmembrane</keyword>
<reference evidence="2 3" key="1">
    <citation type="submission" date="2020-08" db="EMBL/GenBank/DDBJ databases">
        <title>Sequencing the genomes of 1000 actinobacteria strains.</title>
        <authorList>
            <person name="Klenk H.-P."/>
        </authorList>
    </citation>
    <scope>NUCLEOTIDE SEQUENCE [LARGE SCALE GENOMIC DNA]</scope>
    <source>
        <strain evidence="2 3">DSM 21065</strain>
    </source>
</reference>
<protein>
    <recommendedName>
        <fullName evidence="4">Integral membrane protein</fullName>
    </recommendedName>
</protein>
<feature type="transmembrane region" description="Helical" evidence="1">
    <location>
        <begin position="17"/>
        <end position="38"/>
    </location>
</feature>
<feature type="transmembrane region" description="Helical" evidence="1">
    <location>
        <begin position="109"/>
        <end position="130"/>
    </location>
</feature>
<dbReference type="Proteomes" id="UP000561726">
    <property type="component" value="Unassembled WGS sequence"/>
</dbReference>
<feature type="transmembrane region" description="Helical" evidence="1">
    <location>
        <begin position="142"/>
        <end position="164"/>
    </location>
</feature>
<comment type="caution">
    <text evidence="2">The sequence shown here is derived from an EMBL/GenBank/DDBJ whole genome shotgun (WGS) entry which is preliminary data.</text>
</comment>
<proteinExistence type="predicted"/>
<sequence length="219" mass="22529">MANIGVFARTTSNAPRAWFLGGTLFLASIVIAVSQPAIAVVPGGGTLSTVLFSAALLIFAFGIRGAGSITARRPLGTSALTVLALWLLLDLGLAGVVTSSISLDTAPAAVMAFAYSNVFVQFLLALVAVMQIGRLGVVPSPWNWVPAWTLAAVSASWLLTQVLGALGTTQGAIVFSNALLSLESLTRAGGTVLLAVLAIVLADRRNRPQPTADTSISEK</sequence>
<gene>
    <name evidence="2" type="ORF">BJ997_001673</name>
</gene>
<evidence type="ECO:0000256" key="1">
    <source>
        <dbReference type="SAM" id="Phobius"/>
    </source>
</evidence>
<name>A0A7W9E4N6_9MICO</name>
<dbReference type="RefSeq" id="WP_152602164.1">
    <property type="nucleotide sequence ID" value="NZ_JACHBQ010000001.1"/>
</dbReference>
<organism evidence="2 3">
    <name type="scientific">Cryobacterium roopkundense</name>
    <dbReference type="NCBI Taxonomy" id="1001240"/>
    <lineage>
        <taxon>Bacteria</taxon>
        <taxon>Bacillati</taxon>
        <taxon>Actinomycetota</taxon>
        <taxon>Actinomycetes</taxon>
        <taxon>Micrococcales</taxon>
        <taxon>Microbacteriaceae</taxon>
        <taxon>Cryobacterium</taxon>
    </lineage>
</organism>
<feature type="transmembrane region" description="Helical" evidence="1">
    <location>
        <begin position="75"/>
        <end position="97"/>
    </location>
</feature>
<dbReference type="EMBL" id="JACHBQ010000001">
    <property type="protein sequence ID" value="MBB5641125.1"/>
    <property type="molecule type" value="Genomic_DNA"/>
</dbReference>